<dbReference type="Proteomes" id="UP000813444">
    <property type="component" value="Unassembled WGS sequence"/>
</dbReference>
<protein>
    <submittedName>
        <fullName evidence="1">Uncharacterized protein</fullName>
    </submittedName>
</protein>
<evidence type="ECO:0000313" key="1">
    <source>
        <dbReference type="EMBL" id="KAH7311215.1"/>
    </source>
</evidence>
<dbReference type="AlphaFoldDB" id="A0A8K0WNW2"/>
<accession>A0A8K0WNW2</accession>
<name>A0A8K0WNW2_9HYPO</name>
<sequence length="56" mass="6807">MTRYIRASLARQHRRCPPQIYKCPARYCPCLKLRLGRVRLCDVAVNREPLKWLWNH</sequence>
<keyword evidence="2" id="KW-1185">Reference proteome</keyword>
<gene>
    <name evidence="1" type="ORF">B0I35DRAFT_437712</name>
</gene>
<comment type="caution">
    <text evidence="1">The sequence shown here is derived from an EMBL/GenBank/DDBJ whole genome shotgun (WGS) entry which is preliminary data.</text>
</comment>
<proteinExistence type="predicted"/>
<reference evidence="1" key="1">
    <citation type="journal article" date="2021" name="Nat. Commun.">
        <title>Genetic determinants of endophytism in the Arabidopsis root mycobiome.</title>
        <authorList>
            <person name="Mesny F."/>
            <person name="Miyauchi S."/>
            <person name="Thiergart T."/>
            <person name="Pickel B."/>
            <person name="Atanasova L."/>
            <person name="Karlsson M."/>
            <person name="Huettel B."/>
            <person name="Barry K.W."/>
            <person name="Haridas S."/>
            <person name="Chen C."/>
            <person name="Bauer D."/>
            <person name="Andreopoulos W."/>
            <person name="Pangilinan J."/>
            <person name="LaButti K."/>
            <person name="Riley R."/>
            <person name="Lipzen A."/>
            <person name="Clum A."/>
            <person name="Drula E."/>
            <person name="Henrissat B."/>
            <person name="Kohler A."/>
            <person name="Grigoriev I.V."/>
            <person name="Martin F.M."/>
            <person name="Hacquard S."/>
        </authorList>
    </citation>
    <scope>NUCLEOTIDE SEQUENCE</scope>
    <source>
        <strain evidence="1">MPI-CAGE-CH-0235</strain>
    </source>
</reference>
<organism evidence="1 2">
    <name type="scientific">Stachybotrys elegans</name>
    <dbReference type="NCBI Taxonomy" id="80388"/>
    <lineage>
        <taxon>Eukaryota</taxon>
        <taxon>Fungi</taxon>
        <taxon>Dikarya</taxon>
        <taxon>Ascomycota</taxon>
        <taxon>Pezizomycotina</taxon>
        <taxon>Sordariomycetes</taxon>
        <taxon>Hypocreomycetidae</taxon>
        <taxon>Hypocreales</taxon>
        <taxon>Stachybotryaceae</taxon>
        <taxon>Stachybotrys</taxon>
    </lineage>
</organism>
<evidence type="ECO:0000313" key="2">
    <source>
        <dbReference type="Proteomes" id="UP000813444"/>
    </source>
</evidence>
<dbReference type="EMBL" id="JAGPNK010000011">
    <property type="protein sequence ID" value="KAH7311215.1"/>
    <property type="molecule type" value="Genomic_DNA"/>
</dbReference>